<comment type="subcellular location">
    <subcellularLocation>
        <location evidence="1 6">Bacterial flagellum basal body</location>
    </subcellularLocation>
</comment>
<dbReference type="EMBL" id="CP035282">
    <property type="protein sequence ID" value="QAT61600.1"/>
    <property type="molecule type" value="Genomic_DNA"/>
</dbReference>
<dbReference type="OrthoDB" id="9792068at2"/>
<keyword evidence="7" id="KW-0282">Flagellum</keyword>
<proteinExistence type="inferred from homology"/>
<dbReference type="NCBIfam" id="TIGR01396">
    <property type="entry name" value="FlgB"/>
    <property type="match status" value="1"/>
</dbReference>
<keyword evidence="4 6" id="KW-0975">Bacterial flagellum</keyword>
<evidence type="ECO:0000256" key="6">
    <source>
        <dbReference type="PIRNR" id="PIRNR002889"/>
    </source>
</evidence>
<organism evidence="7 8">
    <name type="scientific">Acidilutibacter cellobiosedens</name>
    <dbReference type="NCBI Taxonomy" id="2507161"/>
    <lineage>
        <taxon>Bacteria</taxon>
        <taxon>Bacillati</taxon>
        <taxon>Bacillota</taxon>
        <taxon>Tissierellia</taxon>
        <taxon>Tissierellales</taxon>
        <taxon>Acidilutibacteraceae</taxon>
        <taxon>Acidilutibacter</taxon>
    </lineage>
</organism>
<dbReference type="PIRSF" id="PIRSF002889">
    <property type="entry name" value="Rod_FlgB"/>
    <property type="match status" value="1"/>
</dbReference>
<comment type="subunit">
    <text evidence="6">The basal body constitutes a major portion of the flagellar organelle and consists of a number of rings mounted on a central rod.</text>
</comment>
<keyword evidence="7" id="KW-0966">Cell projection</keyword>
<dbReference type="GO" id="GO:0030694">
    <property type="term" value="C:bacterial-type flagellum basal body, rod"/>
    <property type="evidence" value="ECO:0007669"/>
    <property type="project" value="InterPro"/>
</dbReference>
<comment type="function">
    <text evidence="5 6">Structural component of flagellum, the bacterial motility apparatus. Part of the rod structure of flagellar basal body.</text>
</comment>
<protein>
    <recommendedName>
        <fullName evidence="3 6">Flagellar basal body rod protein FlgB</fullName>
    </recommendedName>
</protein>
<evidence type="ECO:0000256" key="1">
    <source>
        <dbReference type="ARBA" id="ARBA00004117"/>
    </source>
</evidence>
<sequence length="138" mass="15961">MLEKLFSNSDYLKTALDGSWLRNKAITQNIANSSTPNYKRVDVDFQTCLKNASENYKKMKLTTTDEKHIPYNGYTREGEGVKVYRDEDTSYRFDGNNVNIDTEEAELSKNEILYSNLLDQISDEYTKIKKVISEGSKY</sequence>
<evidence type="ECO:0000256" key="3">
    <source>
        <dbReference type="ARBA" id="ARBA00014376"/>
    </source>
</evidence>
<dbReference type="AlphaFoldDB" id="A0A410QC97"/>
<keyword evidence="8" id="KW-1185">Reference proteome</keyword>
<evidence type="ECO:0000256" key="4">
    <source>
        <dbReference type="ARBA" id="ARBA00023143"/>
    </source>
</evidence>
<gene>
    <name evidence="7" type="primary">flgB</name>
    <name evidence="7" type="ORF">EQM13_08395</name>
</gene>
<name>A0A410QC97_9FIRM</name>
<dbReference type="GO" id="GO:0071973">
    <property type="term" value="P:bacterial-type flagellum-dependent cell motility"/>
    <property type="evidence" value="ECO:0007669"/>
    <property type="project" value="InterPro"/>
</dbReference>
<evidence type="ECO:0000256" key="5">
    <source>
        <dbReference type="ARBA" id="ARBA00024934"/>
    </source>
</evidence>
<dbReference type="RefSeq" id="WP_114217808.1">
    <property type="nucleotide sequence ID" value="NZ_CP035282.1"/>
</dbReference>
<dbReference type="Proteomes" id="UP000287969">
    <property type="component" value="Chromosome"/>
</dbReference>
<evidence type="ECO:0000313" key="8">
    <source>
        <dbReference type="Proteomes" id="UP000287969"/>
    </source>
</evidence>
<evidence type="ECO:0000313" key="7">
    <source>
        <dbReference type="EMBL" id="QAT61600.1"/>
    </source>
</evidence>
<dbReference type="InterPro" id="IPR006300">
    <property type="entry name" value="FlgB"/>
</dbReference>
<evidence type="ECO:0000256" key="2">
    <source>
        <dbReference type="ARBA" id="ARBA00009677"/>
    </source>
</evidence>
<keyword evidence="7" id="KW-0969">Cilium</keyword>
<comment type="similarity">
    <text evidence="2 6">Belongs to the flagella basal body rod proteins family.</text>
</comment>
<accession>A0A410QC97</accession>
<reference evidence="8" key="1">
    <citation type="submission" date="2019-01" db="EMBL/GenBank/DDBJ databases">
        <title>Draft genomes of a novel of Sporanaerobacter strains.</title>
        <authorList>
            <person name="Ma S."/>
        </authorList>
    </citation>
    <scope>NUCLEOTIDE SEQUENCE [LARGE SCALE GENOMIC DNA]</scope>
    <source>
        <strain evidence="8">NJN-17</strain>
    </source>
</reference>
<dbReference type="KEGG" id="spoa:EQM13_08395"/>